<sequence>MARLLYSAIASLDGYTVDADGDFAWAAPSDEVHAFVNDRERTIGTYVYGRRMYDVMRYWAGRPEPDEQPVSAEYRQIWQAADKVVVSSSLEGAETPRTELVRSFDSAGLHHRKATATADLGIGGPTLAAEAFRAGLVDEVSLYLHPVSVGGGIPALPRDLTVRLQLVEQHTFGDGVVYLRYLTPGA</sequence>
<dbReference type="RefSeq" id="WP_091782297.1">
    <property type="nucleotide sequence ID" value="NZ_LT629711.1"/>
</dbReference>
<evidence type="ECO:0000259" key="1">
    <source>
        <dbReference type="Pfam" id="PF01872"/>
    </source>
</evidence>
<dbReference type="AlphaFoldDB" id="A0A1H0NP04"/>
<keyword evidence="3" id="KW-1185">Reference proteome</keyword>
<dbReference type="OrthoDB" id="7949219at2"/>
<dbReference type="GO" id="GO:0008703">
    <property type="term" value="F:5-amino-6-(5-phosphoribosylamino)uracil reductase activity"/>
    <property type="evidence" value="ECO:0007669"/>
    <property type="project" value="InterPro"/>
</dbReference>
<dbReference type="Pfam" id="PF01872">
    <property type="entry name" value="RibD_C"/>
    <property type="match status" value="1"/>
</dbReference>
<dbReference type="InterPro" id="IPR050765">
    <property type="entry name" value="Riboflavin_Biosynth_HTPR"/>
</dbReference>
<reference evidence="3" key="1">
    <citation type="submission" date="2016-10" db="EMBL/GenBank/DDBJ databases">
        <authorList>
            <person name="Varghese N."/>
            <person name="Submissions S."/>
        </authorList>
    </citation>
    <scope>NUCLEOTIDE SEQUENCE [LARGE SCALE GENOMIC DNA]</scope>
    <source>
        <strain evidence="3">DSM 22329</strain>
    </source>
</reference>
<organism evidence="2 3">
    <name type="scientific">Pedococcus dokdonensis</name>
    <dbReference type="NCBI Taxonomy" id="443156"/>
    <lineage>
        <taxon>Bacteria</taxon>
        <taxon>Bacillati</taxon>
        <taxon>Actinomycetota</taxon>
        <taxon>Actinomycetes</taxon>
        <taxon>Micrococcales</taxon>
        <taxon>Intrasporangiaceae</taxon>
        <taxon>Pedococcus</taxon>
    </lineage>
</organism>
<feature type="domain" description="Bacterial bifunctional deaminase-reductase C-terminal" evidence="1">
    <location>
        <begin position="123"/>
        <end position="178"/>
    </location>
</feature>
<dbReference type="GO" id="GO:0009231">
    <property type="term" value="P:riboflavin biosynthetic process"/>
    <property type="evidence" value="ECO:0007669"/>
    <property type="project" value="InterPro"/>
</dbReference>
<name>A0A1H0NP04_9MICO</name>
<dbReference type="PANTHER" id="PTHR38011:SF11">
    <property type="entry name" value="2,5-DIAMINO-6-RIBOSYLAMINO-4(3H)-PYRIMIDINONE 5'-PHOSPHATE REDUCTASE"/>
    <property type="match status" value="1"/>
</dbReference>
<dbReference type="Proteomes" id="UP000199077">
    <property type="component" value="Chromosome I"/>
</dbReference>
<protein>
    <submittedName>
        <fullName evidence="2">Dihydrofolate reductase</fullName>
    </submittedName>
</protein>
<dbReference type="STRING" id="443156.SAMN04489867_0995"/>
<dbReference type="InterPro" id="IPR024072">
    <property type="entry name" value="DHFR-like_dom_sf"/>
</dbReference>
<proteinExistence type="predicted"/>
<dbReference type="PANTHER" id="PTHR38011">
    <property type="entry name" value="DIHYDROFOLATE REDUCTASE FAMILY PROTEIN (AFU_ORTHOLOGUE AFUA_8G06820)"/>
    <property type="match status" value="1"/>
</dbReference>
<dbReference type="Gene3D" id="3.40.430.10">
    <property type="entry name" value="Dihydrofolate Reductase, subunit A"/>
    <property type="match status" value="1"/>
</dbReference>
<gene>
    <name evidence="2" type="ORF">SAMN04489867_0995</name>
</gene>
<dbReference type="EMBL" id="LT629711">
    <property type="protein sequence ID" value="SDO94393.1"/>
    <property type="molecule type" value="Genomic_DNA"/>
</dbReference>
<dbReference type="SUPFAM" id="SSF53597">
    <property type="entry name" value="Dihydrofolate reductase-like"/>
    <property type="match status" value="1"/>
</dbReference>
<dbReference type="InterPro" id="IPR002734">
    <property type="entry name" value="RibDG_C"/>
</dbReference>
<accession>A0A1H0NP04</accession>
<evidence type="ECO:0000313" key="2">
    <source>
        <dbReference type="EMBL" id="SDO94393.1"/>
    </source>
</evidence>
<evidence type="ECO:0000313" key="3">
    <source>
        <dbReference type="Proteomes" id="UP000199077"/>
    </source>
</evidence>